<evidence type="ECO:0000313" key="2">
    <source>
        <dbReference type="EMBL" id="WOB07574.1"/>
    </source>
</evidence>
<gene>
    <name evidence="2" type="ORF">RXV79_22015</name>
</gene>
<accession>A0ABZ0CYK0</accession>
<evidence type="ECO:0000259" key="1">
    <source>
        <dbReference type="PROSITE" id="PS50925"/>
    </source>
</evidence>
<name>A0ABZ0CYK0_9BURK</name>
<proteinExistence type="predicted"/>
<dbReference type="Pfam" id="PF04940">
    <property type="entry name" value="BLUF"/>
    <property type="match status" value="1"/>
</dbReference>
<dbReference type="SMART" id="SM01034">
    <property type="entry name" value="BLUF"/>
    <property type="match status" value="1"/>
</dbReference>
<evidence type="ECO:0000313" key="3">
    <source>
        <dbReference type="Proteomes" id="UP001303946"/>
    </source>
</evidence>
<dbReference type="InterPro" id="IPR036046">
    <property type="entry name" value="Acylphosphatase-like_dom_sf"/>
</dbReference>
<dbReference type="EMBL" id="CP136336">
    <property type="protein sequence ID" value="WOB07574.1"/>
    <property type="molecule type" value="Genomic_DNA"/>
</dbReference>
<sequence>MSIVQVFYISRCGPTVTPTDVHRIVGSSQVRNRRRQVTGLLAYSGRHFVQVVEGSAAEVDGLLNSLVEDPRHEGMRVLQRLDGVPRRFGHWAMHLVDSAARADEIERLFSAPQPPDEADARNLLDALTADVSWQRADDLAPC</sequence>
<feature type="domain" description="BLUF" evidence="1">
    <location>
        <begin position="3"/>
        <end position="94"/>
    </location>
</feature>
<dbReference type="RefSeq" id="WP_316700232.1">
    <property type="nucleotide sequence ID" value="NZ_CP136336.1"/>
</dbReference>
<keyword evidence="3" id="KW-1185">Reference proteome</keyword>
<reference evidence="2 3" key="1">
    <citation type="submission" date="2023-10" db="EMBL/GenBank/DDBJ databases">
        <title>Bacteria for the degradation of biodegradable plastic PBAT(Polybutylene adipate terephthalate).</title>
        <authorList>
            <person name="Weon H.-Y."/>
            <person name="Yeon J."/>
        </authorList>
    </citation>
    <scope>NUCLEOTIDE SEQUENCE [LARGE SCALE GENOMIC DNA]</scope>
    <source>
        <strain evidence="2 3">SBD 7-3</strain>
    </source>
</reference>
<organism evidence="2 3">
    <name type="scientific">Piscinibacter gummiphilus</name>
    <dbReference type="NCBI Taxonomy" id="946333"/>
    <lineage>
        <taxon>Bacteria</taxon>
        <taxon>Pseudomonadati</taxon>
        <taxon>Pseudomonadota</taxon>
        <taxon>Betaproteobacteria</taxon>
        <taxon>Burkholderiales</taxon>
        <taxon>Sphaerotilaceae</taxon>
        <taxon>Piscinibacter</taxon>
    </lineage>
</organism>
<dbReference type="Proteomes" id="UP001303946">
    <property type="component" value="Chromosome"/>
</dbReference>
<dbReference type="SUPFAM" id="SSF54975">
    <property type="entry name" value="Acylphosphatase/BLUF domain-like"/>
    <property type="match status" value="1"/>
</dbReference>
<protein>
    <submittedName>
        <fullName evidence="2">BLUF domain-containing protein</fullName>
    </submittedName>
</protein>
<dbReference type="Gene3D" id="3.30.70.100">
    <property type="match status" value="1"/>
</dbReference>
<dbReference type="InterPro" id="IPR007024">
    <property type="entry name" value="BLUF_domain"/>
</dbReference>
<dbReference type="PROSITE" id="PS50925">
    <property type="entry name" value="BLUF"/>
    <property type="match status" value="1"/>
</dbReference>